<organism evidence="1 4">
    <name type="scientific">Bacteroides thetaiotaomicron</name>
    <dbReference type="NCBI Taxonomy" id="818"/>
    <lineage>
        <taxon>Bacteria</taxon>
        <taxon>Pseudomonadati</taxon>
        <taxon>Bacteroidota</taxon>
        <taxon>Bacteroidia</taxon>
        <taxon>Bacteroidales</taxon>
        <taxon>Bacteroidaceae</taxon>
        <taxon>Bacteroides</taxon>
    </lineage>
</organism>
<protein>
    <submittedName>
        <fullName evidence="1">Uncharacterized protein</fullName>
    </submittedName>
</protein>
<dbReference type="Proteomes" id="UP000488521">
    <property type="component" value="Unassembled WGS sequence"/>
</dbReference>
<dbReference type="Proteomes" id="UP001156218">
    <property type="component" value="Chromosome"/>
</dbReference>
<dbReference type="AlphaFoldDB" id="A0A6I0NZR7"/>
<evidence type="ECO:0000313" key="4">
    <source>
        <dbReference type="Proteomes" id="UP000440614"/>
    </source>
</evidence>
<dbReference type="EMBL" id="CP083680">
    <property type="protein sequence ID" value="UYU64875.1"/>
    <property type="molecule type" value="Genomic_DNA"/>
</dbReference>
<evidence type="ECO:0000313" key="5">
    <source>
        <dbReference type="Proteomes" id="UP000488521"/>
    </source>
</evidence>
<dbReference type="EMBL" id="WCRS01000032">
    <property type="protein sequence ID" value="KAB4468598.1"/>
    <property type="molecule type" value="Genomic_DNA"/>
</dbReference>
<dbReference type="RefSeq" id="WP_147338181.1">
    <property type="nucleotide sequence ID" value="NZ_BAABZI010000001.1"/>
</dbReference>
<evidence type="ECO:0000313" key="3">
    <source>
        <dbReference type="EMBL" id="UYU64875.1"/>
    </source>
</evidence>
<accession>A0A6I0NZR7</accession>
<evidence type="ECO:0000313" key="2">
    <source>
        <dbReference type="EMBL" id="KAB4468598.1"/>
    </source>
</evidence>
<reference evidence="3 6" key="2">
    <citation type="submission" date="2021-06" db="EMBL/GenBank/DDBJ databases">
        <title>Interrogation of the integrated mobile genetic elements in gut-associated Bacteroides with a consensus prediction approach.</title>
        <authorList>
            <person name="Campbell D.E."/>
            <person name="Leigh J.R."/>
            <person name="Kim T."/>
            <person name="England W."/>
            <person name="Whitaker R.J."/>
            <person name="Degnan P.H."/>
        </authorList>
    </citation>
    <scope>NUCLEOTIDE SEQUENCE [LARGE SCALE GENOMIC DNA]</scope>
    <source>
        <strain evidence="3 6">WAL8669</strain>
    </source>
</reference>
<dbReference type="Proteomes" id="UP000440614">
    <property type="component" value="Unassembled WGS sequence"/>
</dbReference>
<name>A0A6I0NZR7_BACT4</name>
<evidence type="ECO:0000313" key="1">
    <source>
        <dbReference type="EMBL" id="KAB4304473.1"/>
    </source>
</evidence>
<evidence type="ECO:0000313" key="6">
    <source>
        <dbReference type="Proteomes" id="UP001156218"/>
    </source>
</evidence>
<gene>
    <name evidence="2" type="ORF">GAN59_23590</name>
    <name evidence="1" type="ORF">GAO51_28320</name>
    <name evidence="3" type="ORF">KQP68_14930</name>
</gene>
<reference evidence="4 5" key="1">
    <citation type="journal article" date="2019" name="Nat. Med.">
        <title>A library of human gut bacterial isolates paired with longitudinal multiomics data enables mechanistic microbiome research.</title>
        <authorList>
            <person name="Poyet M."/>
            <person name="Groussin M."/>
            <person name="Gibbons S.M."/>
            <person name="Avila-Pacheco J."/>
            <person name="Jiang X."/>
            <person name="Kearney S.M."/>
            <person name="Perrotta A.R."/>
            <person name="Berdy B."/>
            <person name="Zhao S."/>
            <person name="Lieberman T.D."/>
            <person name="Swanson P.K."/>
            <person name="Smith M."/>
            <person name="Roesemann S."/>
            <person name="Alexander J.E."/>
            <person name="Rich S.A."/>
            <person name="Livny J."/>
            <person name="Vlamakis H."/>
            <person name="Clish C."/>
            <person name="Bullock K."/>
            <person name="Deik A."/>
            <person name="Scott J."/>
            <person name="Pierce K.A."/>
            <person name="Xavier R.J."/>
            <person name="Alm E.J."/>
        </authorList>
    </citation>
    <scope>NUCLEOTIDE SEQUENCE [LARGE SCALE GENOMIC DNA]</scope>
    <source>
        <strain evidence="2 5">BIOML-A156</strain>
        <strain evidence="1 4">BIOML-A188</strain>
    </source>
</reference>
<proteinExistence type="predicted"/>
<sequence length="311" mass="37244">MPQKICNILSNILFVMPEHNFYYASFKESRMNVLPIYKGKDNVILRVFREIHFRLNLPLKHIWFHKVDKEYESYFIFECLVIPEYIDWLHSLYPHSKIIMLYLNNCTKVNSPEKFRRDFLKLWSGDINDCHNYNLNLCPNVGSYVRSWTVTKTEPKFDIFFIGSDKGNKRLGNLINLERQFNLLGLTTYFHIAPEHRYDLYKNKRYKKFLPYTEVLKFLGKTKAILYLGYGSQECITIRVQESLVHKIKLITDCVWLKKYDFFHPDNIFILGEDEIESLPEFMNKPYVEIETSVLNNIYFEDLVEHIVLNS</sequence>
<dbReference type="EMBL" id="WCSY01000049">
    <property type="protein sequence ID" value="KAB4304473.1"/>
    <property type="molecule type" value="Genomic_DNA"/>
</dbReference>